<sequence length="56" mass="6330">MRRNNSSEHERDGDESERTWRKHKARLDLARLYLAVIGAGLGCAVGLLELIRAVLL</sequence>
<feature type="compositionally biased region" description="Basic and acidic residues" evidence="1">
    <location>
        <begin position="1"/>
        <end position="19"/>
    </location>
</feature>
<evidence type="ECO:0000313" key="4">
    <source>
        <dbReference type="Proteomes" id="UP000315677"/>
    </source>
</evidence>
<keyword evidence="2" id="KW-1133">Transmembrane helix</keyword>
<keyword evidence="2" id="KW-0472">Membrane</keyword>
<feature type="region of interest" description="Disordered" evidence="1">
    <location>
        <begin position="1"/>
        <end position="20"/>
    </location>
</feature>
<organism evidence="3 4">
    <name type="scientific">Pseudonocardia kunmingensis</name>
    <dbReference type="NCBI Taxonomy" id="630975"/>
    <lineage>
        <taxon>Bacteria</taxon>
        <taxon>Bacillati</taxon>
        <taxon>Actinomycetota</taxon>
        <taxon>Actinomycetes</taxon>
        <taxon>Pseudonocardiales</taxon>
        <taxon>Pseudonocardiaceae</taxon>
        <taxon>Pseudonocardia</taxon>
    </lineage>
</organism>
<evidence type="ECO:0000256" key="2">
    <source>
        <dbReference type="SAM" id="Phobius"/>
    </source>
</evidence>
<dbReference type="AlphaFoldDB" id="A0A543CWX5"/>
<keyword evidence="4" id="KW-1185">Reference proteome</keyword>
<comment type="caution">
    <text evidence="3">The sequence shown here is derived from an EMBL/GenBank/DDBJ whole genome shotgun (WGS) entry which is preliminary data.</text>
</comment>
<keyword evidence="2" id="KW-0812">Transmembrane</keyword>
<evidence type="ECO:0000256" key="1">
    <source>
        <dbReference type="SAM" id="MobiDB-lite"/>
    </source>
</evidence>
<reference evidence="3 4" key="1">
    <citation type="submission" date="2019-06" db="EMBL/GenBank/DDBJ databases">
        <title>Sequencing the genomes of 1000 actinobacteria strains.</title>
        <authorList>
            <person name="Klenk H.-P."/>
        </authorList>
    </citation>
    <scope>NUCLEOTIDE SEQUENCE [LARGE SCALE GENOMIC DNA]</scope>
    <source>
        <strain evidence="3 4">DSM 45301</strain>
    </source>
</reference>
<dbReference type="EMBL" id="VFPA01000009">
    <property type="protein sequence ID" value="TQM01614.1"/>
    <property type="molecule type" value="Genomic_DNA"/>
</dbReference>
<name>A0A543CWX5_9PSEU</name>
<feature type="transmembrane region" description="Helical" evidence="2">
    <location>
        <begin position="32"/>
        <end position="55"/>
    </location>
</feature>
<gene>
    <name evidence="3" type="ORF">FB558_8506</name>
</gene>
<protein>
    <submittedName>
        <fullName evidence="3">Uncharacterized protein</fullName>
    </submittedName>
</protein>
<accession>A0A543CWX5</accession>
<dbReference type="Proteomes" id="UP000315677">
    <property type="component" value="Unassembled WGS sequence"/>
</dbReference>
<proteinExistence type="predicted"/>
<evidence type="ECO:0000313" key="3">
    <source>
        <dbReference type="EMBL" id="TQM01614.1"/>
    </source>
</evidence>